<evidence type="ECO:0000313" key="12">
    <source>
        <dbReference type="EMBL" id="NYS47055.1"/>
    </source>
</evidence>
<dbReference type="EC" id="1.17.4.1" evidence="2 10"/>
<dbReference type="Gene3D" id="3.20.70.20">
    <property type="match status" value="1"/>
</dbReference>
<evidence type="ECO:0000256" key="6">
    <source>
        <dbReference type="ARBA" id="ARBA00023002"/>
    </source>
</evidence>
<evidence type="ECO:0000259" key="11">
    <source>
        <dbReference type="PROSITE" id="PS00089"/>
    </source>
</evidence>
<keyword evidence="3" id="KW-0021">Allosteric enzyme</keyword>
<dbReference type="InterPro" id="IPR026459">
    <property type="entry name" value="RNR_1b_NrdE"/>
</dbReference>
<evidence type="ECO:0000256" key="3">
    <source>
        <dbReference type="ARBA" id="ARBA00022533"/>
    </source>
</evidence>
<name>A0ABX2SXZ3_9BACL</name>
<dbReference type="InterPro" id="IPR013509">
    <property type="entry name" value="RNR_lsu_N"/>
</dbReference>
<keyword evidence="7 10" id="KW-0215">Deoxyribonucleotide synthesis</keyword>
<comment type="similarity">
    <text evidence="1 10">Belongs to the ribonucleoside diphosphate reductase large chain family.</text>
</comment>
<evidence type="ECO:0000256" key="7">
    <source>
        <dbReference type="ARBA" id="ARBA00023116"/>
    </source>
</evidence>
<dbReference type="NCBIfam" id="TIGR04170">
    <property type="entry name" value="RNR_1b_NrdE"/>
    <property type="match status" value="1"/>
</dbReference>
<dbReference type="InterPro" id="IPR013346">
    <property type="entry name" value="NrdE_NrdA_C"/>
</dbReference>
<comment type="function">
    <text evidence="10">Provides the precursors necessary for DNA synthesis. Catalyzes the biosynthesis of deoxyribonucleotides from the corresponding ribonucleotides.</text>
</comment>
<dbReference type="Pfam" id="PF00317">
    <property type="entry name" value="Ribonuc_red_lgN"/>
    <property type="match status" value="1"/>
</dbReference>
<evidence type="ECO:0000256" key="1">
    <source>
        <dbReference type="ARBA" id="ARBA00010406"/>
    </source>
</evidence>
<dbReference type="Pfam" id="PF02867">
    <property type="entry name" value="Ribonuc_red_lgC"/>
    <property type="match status" value="1"/>
</dbReference>
<keyword evidence="6 10" id="KW-0560">Oxidoreductase</keyword>
<dbReference type="RefSeq" id="WP_179940525.1">
    <property type="nucleotide sequence ID" value="NZ_JACBYF010000003.1"/>
</dbReference>
<dbReference type="SUPFAM" id="SSF48168">
    <property type="entry name" value="R1 subunit of ribonucleotide reductase, N-terminal domain"/>
    <property type="match status" value="1"/>
</dbReference>
<dbReference type="SUPFAM" id="SSF51998">
    <property type="entry name" value="PFL-like glycyl radical enzymes"/>
    <property type="match status" value="1"/>
</dbReference>
<accession>A0ABX2SXZ3</accession>
<dbReference type="NCBIfam" id="TIGR02506">
    <property type="entry name" value="NrdE_NrdA"/>
    <property type="match status" value="1"/>
</dbReference>
<evidence type="ECO:0000256" key="8">
    <source>
        <dbReference type="ARBA" id="ARBA00023157"/>
    </source>
</evidence>
<gene>
    <name evidence="12" type="primary">nrdE</name>
    <name evidence="12" type="ORF">HZY85_02460</name>
</gene>
<evidence type="ECO:0000256" key="10">
    <source>
        <dbReference type="RuleBase" id="RU003410"/>
    </source>
</evidence>
<dbReference type="PROSITE" id="PS00089">
    <property type="entry name" value="RIBORED_LARGE"/>
    <property type="match status" value="1"/>
</dbReference>
<feature type="domain" description="Ribonucleotide reductase large subunit" evidence="11">
    <location>
        <begin position="554"/>
        <end position="576"/>
    </location>
</feature>
<keyword evidence="13" id="KW-1185">Reference proteome</keyword>
<keyword evidence="4" id="KW-0547">Nucleotide-binding</keyword>
<keyword evidence="8" id="KW-1015">Disulfide bond</keyword>
<dbReference type="GO" id="GO:0004748">
    <property type="term" value="F:ribonucleoside-diphosphate reductase activity, thioredoxin disulfide as acceptor"/>
    <property type="evidence" value="ECO:0007669"/>
    <property type="project" value="UniProtKB-EC"/>
</dbReference>
<comment type="caution">
    <text evidence="12">The sequence shown here is derived from an EMBL/GenBank/DDBJ whole genome shotgun (WGS) entry which is preliminary data.</text>
</comment>
<reference evidence="12 13" key="1">
    <citation type="submission" date="2020-07" db="EMBL/GenBank/DDBJ databases">
        <title>MOT database genomes.</title>
        <authorList>
            <person name="Joseph S."/>
            <person name="Aduse-Opoku J."/>
            <person name="Hashim A."/>
            <person name="Wade W."/>
            <person name="Curtis M."/>
        </authorList>
    </citation>
    <scope>NUCLEOTIDE SEQUENCE [LARGE SCALE GENOMIC DNA]</scope>
    <source>
        <strain evidence="12 13">CIP 106318</strain>
    </source>
</reference>
<sequence>MTTYRHIELNNEVTKRDDTGFFMLHKDKEAIQEFLREVDDKTVKFSSEIKRLKYLVEENFYYNIFNDYIEEEILDCLQLANNYKFEFQSYMAASKFYKDYALRTNDKKQYLENYNQHVFIVGMYLANGDVNLAKELIISMLEQRLQPATPTFLNAGRSRRGELVSCFLLEVGDSLNSINYIDSTAKQLSKIGGGVAINLSKLRARGESIKGIKGVAKGVIPVAKSLEQGFAYADQLGQRPGAGAVYLNIFHYDVLEFLDTKKVNADEELRLPTISTGLIVPSLFFELAKQNKDFYMFGPHSIWEEYGLVLDDIDIEEYYDDFVNNENIVKRSYSARDMLNLIASTQLQSGYPYLMFKDNANKEHALRDIGQVKMSNLCTEIFQLQETSVIKDYGEEDIIKRDISCNLASLNIVNVMESKKIKESVYSGMDSLTFVSNSTRIKNAPGVVKANDEFHSVGLGAMNLHGYLTKNLIAYESEEAKDFANVFFMMMNFYTIERSMQIAKEKGEKFKDFEKSDYYNGRYFEKYVTKDYLPQTDKVKELFEDIHIPTKEDWDRLKNKVREHGLYHAYRMAIAPTQSISYVQNSTSSVTPIVDKIERRAYGNAETFYPMPYLNAKNQWYYKSAFTIDQMKLIDLMAVIQEHIDQGISVILYVNSDITTRELARYYIYAHHKGLKSLYYTRNKLLSVEECTSCAI</sequence>
<dbReference type="InterPro" id="IPR013554">
    <property type="entry name" value="RNR_N"/>
</dbReference>
<dbReference type="EMBL" id="JACBYF010000003">
    <property type="protein sequence ID" value="NYS47055.1"/>
    <property type="molecule type" value="Genomic_DNA"/>
</dbReference>
<dbReference type="Proteomes" id="UP000531840">
    <property type="component" value="Unassembled WGS sequence"/>
</dbReference>
<comment type="catalytic activity">
    <reaction evidence="9 10">
        <text>a 2'-deoxyribonucleoside 5'-diphosphate + [thioredoxin]-disulfide + H2O = a ribonucleoside 5'-diphosphate + [thioredoxin]-dithiol</text>
        <dbReference type="Rhea" id="RHEA:23252"/>
        <dbReference type="Rhea" id="RHEA-COMP:10698"/>
        <dbReference type="Rhea" id="RHEA-COMP:10700"/>
        <dbReference type="ChEBI" id="CHEBI:15377"/>
        <dbReference type="ChEBI" id="CHEBI:29950"/>
        <dbReference type="ChEBI" id="CHEBI:50058"/>
        <dbReference type="ChEBI" id="CHEBI:57930"/>
        <dbReference type="ChEBI" id="CHEBI:73316"/>
        <dbReference type="EC" id="1.17.4.1"/>
    </reaction>
</comment>
<dbReference type="CDD" id="cd01679">
    <property type="entry name" value="RNR_I"/>
    <property type="match status" value="1"/>
</dbReference>
<dbReference type="PANTHER" id="PTHR11573">
    <property type="entry name" value="RIBONUCLEOSIDE-DIPHOSPHATE REDUCTASE LARGE CHAIN"/>
    <property type="match status" value="1"/>
</dbReference>
<dbReference type="InterPro" id="IPR008926">
    <property type="entry name" value="RNR_R1-su_N"/>
</dbReference>
<evidence type="ECO:0000256" key="9">
    <source>
        <dbReference type="ARBA" id="ARBA00047754"/>
    </source>
</evidence>
<dbReference type="InterPro" id="IPR039718">
    <property type="entry name" value="Rrm1"/>
</dbReference>
<organism evidence="12 13">
    <name type="scientific">Gemelliphila palaticanis</name>
    <dbReference type="NCBI Taxonomy" id="81950"/>
    <lineage>
        <taxon>Bacteria</taxon>
        <taxon>Bacillati</taxon>
        <taxon>Bacillota</taxon>
        <taxon>Bacilli</taxon>
        <taxon>Bacillales</taxon>
        <taxon>Gemellaceae</taxon>
        <taxon>Gemelliphila</taxon>
    </lineage>
</organism>
<dbReference type="Gene3D" id="1.10.1650.20">
    <property type="match status" value="1"/>
</dbReference>
<evidence type="ECO:0000256" key="5">
    <source>
        <dbReference type="ARBA" id="ARBA00022840"/>
    </source>
</evidence>
<dbReference type="InterPro" id="IPR000788">
    <property type="entry name" value="RNR_lg_C"/>
</dbReference>
<dbReference type="Pfam" id="PF08343">
    <property type="entry name" value="RNR_N"/>
    <property type="match status" value="1"/>
</dbReference>
<protein>
    <recommendedName>
        <fullName evidence="2 10">Ribonucleoside-diphosphate reductase</fullName>
        <ecNumber evidence="2 10">1.17.4.1</ecNumber>
    </recommendedName>
</protein>
<evidence type="ECO:0000256" key="4">
    <source>
        <dbReference type="ARBA" id="ARBA00022741"/>
    </source>
</evidence>
<evidence type="ECO:0000313" key="13">
    <source>
        <dbReference type="Proteomes" id="UP000531840"/>
    </source>
</evidence>
<dbReference type="PRINTS" id="PR01183">
    <property type="entry name" value="RIBORDTASEM1"/>
</dbReference>
<proteinExistence type="inferred from homology"/>
<keyword evidence="5" id="KW-0067">ATP-binding</keyword>
<evidence type="ECO:0000256" key="2">
    <source>
        <dbReference type="ARBA" id="ARBA00012274"/>
    </source>
</evidence>
<dbReference type="PANTHER" id="PTHR11573:SF30">
    <property type="entry name" value="RIBONUCLEOSIDE-DIPHOSPHATE REDUCTASE 2 SUBUNIT ALPHA"/>
    <property type="match status" value="1"/>
</dbReference>